<evidence type="ECO:0000313" key="2">
    <source>
        <dbReference type="EMBL" id="OJA19591.1"/>
    </source>
</evidence>
<feature type="region of interest" description="Disordered" evidence="1">
    <location>
        <begin position="468"/>
        <end position="502"/>
    </location>
</feature>
<comment type="caution">
    <text evidence="2">The sequence shown here is derived from an EMBL/GenBank/DDBJ whole genome shotgun (WGS) entry which is preliminary data.</text>
</comment>
<evidence type="ECO:0000256" key="1">
    <source>
        <dbReference type="SAM" id="MobiDB-lite"/>
    </source>
</evidence>
<reference evidence="2 3" key="1">
    <citation type="submission" date="2016-03" db="EMBL/GenBank/DDBJ databases">
        <title>Comparative genomics of the ectomycorrhizal sister species Rhizopogon vinicolor and Rhizopogon vesiculosus (Basidiomycota: Boletales) reveals a divergence of the mating type B locus.</title>
        <authorList>
            <person name="Mujic A.B."/>
            <person name="Kuo A."/>
            <person name="Tritt A."/>
            <person name="Lipzen A."/>
            <person name="Chen C."/>
            <person name="Johnson J."/>
            <person name="Sharma A."/>
            <person name="Barry K."/>
            <person name="Grigoriev I.V."/>
            <person name="Spatafora J.W."/>
        </authorList>
    </citation>
    <scope>NUCLEOTIDE SEQUENCE [LARGE SCALE GENOMIC DNA]</scope>
    <source>
        <strain evidence="2 3">AM-OR11-056</strain>
    </source>
</reference>
<dbReference type="Proteomes" id="UP000183567">
    <property type="component" value="Unassembled WGS sequence"/>
</dbReference>
<feature type="region of interest" description="Disordered" evidence="1">
    <location>
        <begin position="325"/>
        <end position="367"/>
    </location>
</feature>
<feature type="compositionally biased region" description="Low complexity" evidence="1">
    <location>
        <begin position="194"/>
        <end position="204"/>
    </location>
</feature>
<proteinExistence type="predicted"/>
<dbReference type="EMBL" id="LVVM01000987">
    <property type="protein sequence ID" value="OJA19591.1"/>
    <property type="molecule type" value="Genomic_DNA"/>
</dbReference>
<evidence type="ECO:0000313" key="3">
    <source>
        <dbReference type="Proteomes" id="UP000183567"/>
    </source>
</evidence>
<feature type="compositionally biased region" description="Polar residues" evidence="1">
    <location>
        <begin position="296"/>
        <end position="305"/>
    </location>
</feature>
<dbReference type="STRING" id="180088.A0A1J8QG05"/>
<accession>A0A1J8QG05</accession>
<name>A0A1J8QG05_9AGAM</name>
<gene>
    <name evidence="2" type="ORF">AZE42_05656</name>
</gene>
<feature type="region of interest" description="Disordered" evidence="1">
    <location>
        <begin position="1"/>
        <end position="26"/>
    </location>
</feature>
<feature type="compositionally biased region" description="Pro residues" evidence="1">
    <location>
        <begin position="173"/>
        <end position="193"/>
    </location>
</feature>
<protein>
    <submittedName>
        <fullName evidence="2">Uncharacterized protein</fullName>
    </submittedName>
</protein>
<organism evidence="2 3">
    <name type="scientific">Rhizopogon vesiculosus</name>
    <dbReference type="NCBI Taxonomy" id="180088"/>
    <lineage>
        <taxon>Eukaryota</taxon>
        <taxon>Fungi</taxon>
        <taxon>Dikarya</taxon>
        <taxon>Basidiomycota</taxon>
        <taxon>Agaricomycotina</taxon>
        <taxon>Agaricomycetes</taxon>
        <taxon>Agaricomycetidae</taxon>
        <taxon>Boletales</taxon>
        <taxon>Suillineae</taxon>
        <taxon>Rhizopogonaceae</taxon>
        <taxon>Rhizopogon</taxon>
    </lineage>
</organism>
<feature type="compositionally biased region" description="Low complexity" evidence="1">
    <location>
        <begin position="113"/>
        <end position="127"/>
    </location>
</feature>
<dbReference type="OrthoDB" id="2802795at2759"/>
<feature type="region of interest" description="Disordered" evidence="1">
    <location>
        <begin position="113"/>
        <end position="305"/>
    </location>
</feature>
<feature type="compositionally biased region" description="Polar residues" evidence="1">
    <location>
        <begin position="1"/>
        <end position="18"/>
    </location>
</feature>
<feature type="compositionally biased region" description="Pro residues" evidence="1">
    <location>
        <begin position="236"/>
        <end position="248"/>
    </location>
</feature>
<feature type="compositionally biased region" description="Low complexity" evidence="1">
    <location>
        <begin position="325"/>
        <end position="337"/>
    </location>
</feature>
<feature type="compositionally biased region" description="Polar residues" evidence="1">
    <location>
        <begin position="409"/>
        <end position="420"/>
    </location>
</feature>
<feature type="region of interest" description="Disordered" evidence="1">
    <location>
        <begin position="407"/>
        <end position="439"/>
    </location>
</feature>
<sequence>MKSCLKSSPSHSGATTPIHTDPDTETIPCCKKRVAFCEEGTEQVFQADEWDRTPTEIAQRLSYEDVLELKMIQRSLPRAQQQHDPLSSRPYSSVFLRHVPIPLLPLNPTTISASGSPTSVPTSLFSPPSSPPSSPPIRSPHSSPPRRTGYPALDLHPNSIFFSSPPKRRSKPTSPPQSQPKPDSSTPPLPPPSFKGFKPHNVPVITPPPPAPSELRPHNIVVPPPPVPPARTSTFPLPPIPSNLPPPKRFAFLPLLDSTSSSSSKKESEQVPSPRTDSTLSPASSPTHHDHHYPRSDSSLSEMETCYSSDTDCSLFASDTEFSTPSLTTASLASSSPPESPRMPYTDSPPFEQDNFILNLDTDPDVDATPVPDSYFPRMPIPMSMSSLAPTPTLNPVSSFHSRYPHRPSLQTHTQTQTKPSLMAVPSPELPAPSPLDLSQRNALVSGSRKKLSMMPIVALAEAPTSFNTRGREGCEYGQGQIQGHAQGQSQSRSRQLSLLRS</sequence>
<keyword evidence="3" id="KW-1185">Reference proteome</keyword>
<feature type="compositionally biased region" description="Polar residues" evidence="1">
    <location>
        <begin position="270"/>
        <end position="286"/>
    </location>
</feature>
<feature type="compositionally biased region" description="Low complexity" evidence="1">
    <location>
        <begin position="139"/>
        <end position="148"/>
    </location>
</feature>
<feature type="compositionally biased region" description="Pro residues" evidence="1">
    <location>
        <begin position="128"/>
        <end position="138"/>
    </location>
</feature>
<dbReference type="AlphaFoldDB" id="A0A1J8QG05"/>
<feature type="compositionally biased region" description="Low complexity" evidence="1">
    <location>
        <begin position="478"/>
        <end position="502"/>
    </location>
</feature>